<comment type="caution">
    <text evidence="1">The sequence shown here is derived from an EMBL/GenBank/DDBJ whole genome shotgun (WGS) entry which is preliminary data.</text>
</comment>
<gene>
    <name evidence="1" type="ORF">GJ688_12950</name>
</gene>
<evidence type="ECO:0008006" key="3">
    <source>
        <dbReference type="Google" id="ProtNLM"/>
    </source>
</evidence>
<organism evidence="1 2">
    <name type="scientific">Heliobacterium mobile</name>
    <name type="common">Heliobacillus mobilis</name>
    <dbReference type="NCBI Taxonomy" id="28064"/>
    <lineage>
        <taxon>Bacteria</taxon>
        <taxon>Bacillati</taxon>
        <taxon>Bacillota</taxon>
        <taxon>Clostridia</taxon>
        <taxon>Eubacteriales</taxon>
        <taxon>Heliobacteriaceae</taxon>
        <taxon>Heliobacterium</taxon>
    </lineage>
</organism>
<dbReference type="Proteomes" id="UP000430670">
    <property type="component" value="Unassembled WGS sequence"/>
</dbReference>
<dbReference type="PROSITE" id="PS51257">
    <property type="entry name" value="PROKAR_LIPOPROTEIN"/>
    <property type="match status" value="1"/>
</dbReference>
<dbReference type="RefSeq" id="WP_155476972.1">
    <property type="nucleotide sequence ID" value="NZ_WNKU01000015.1"/>
</dbReference>
<proteinExistence type="predicted"/>
<evidence type="ECO:0000313" key="1">
    <source>
        <dbReference type="EMBL" id="MTV49881.1"/>
    </source>
</evidence>
<dbReference type="EMBL" id="WNKU01000015">
    <property type="protein sequence ID" value="MTV49881.1"/>
    <property type="molecule type" value="Genomic_DNA"/>
</dbReference>
<evidence type="ECO:0000313" key="2">
    <source>
        <dbReference type="Proteomes" id="UP000430670"/>
    </source>
</evidence>
<sequence length="143" mass="16880">MSIIKRLITLISLFVILLTGCDFTPKLTCEKTDIKHQNKRVIDFINLHSKEDGVFLLENKDTYYLYINNVISYQSNKIPVVSDVKVESNDDELRIFYNEDYNDYKREGIESSVLYKISLNKKYDSMYVYKNGKKTYFNSIDVE</sequence>
<keyword evidence="2" id="KW-1185">Reference proteome</keyword>
<protein>
    <recommendedName>
        <fullName evidence="3">Lipoprotein</fullName>
    </recommendedName>
</protein>
<dbReference type="AlphaFoldDB" id="A0A6I3SLP5"/>
<accession>A0A6I3SLP5</accession>
<reference evidence="1 2" key="1">
    <citation type="submission" date="2019-11" db="EMBL/GenBank/DDBJ databases">
        <title>Whole-genome sequence of a the green, strictly anaerobic photosynthetic bacterium Heliobacillus mobilis DSM 6151.</title>
        <authorList>
            <person name="Kyndt J.A."/>
            <person name="Meyer T.E."/>
        </authorList>
    </citation>
    <scope>NUCLEOTIDE SEQUENCE [LARGE SCALE GENOMIC DNA]</scope>
    <source>
        <strain evidence="1 2">DSM 6151</strain>
    </source>
</reference>
<name>A0A6I3SLP5_HELMO</name>
<dbReference type="OrthoDB" id="2614098at2"/>